<reference evidence="2 3" key="1">
    <citation type="submission" date="2018-06" db="EMBL/GenBank/DDBJ databases">
        <authorList>
            <person name="Strepis N."/>
        </authorList>
    </citation>
    <scope>NUCLEOTIDE SEQUENCE [LARGE SCALE GENOMIC DNA]</scope>
    <source>
        <strain evidence="2">LUCI</strain>
    </source>
</reference>
<keyword evidence="1" id="KW-1133">Transmembrane helix</keyword>
<dbReference type="Proteomes" id="UP000277811">
    <property type="component" value="Unassembled WGS sequence"/>
</dbReference>
<evidence type="ECO:0000313" key="2">
    <source>
        <dbReference type="EMBL" id="VBB07264.1"/>
    </source>
</evidence>
<proteinExistence type="predicted"/>
<evidence type="ECO:0000313" key="3">
    <source>
        <dbReference type="Proteomes" id="UP000277811"/>
    </source>
</evidence>
<feature type="transmembrane region" description="Helical" evidence="1">
    <location>
        <begin position="7"/>
        <end position="27"/>
    </location>
</feature>
<keyword evidence="1" id="KW-0472">Membrane</keyword>
<dbReference type="EMBL" id="UPPP01000072">
    <property type="protein sequence ID" value="VBB07264.1"/>
    <property type="molecule type" value="Genomic_DNA"/>
</dbReference>
<dbReference type="RefSeq" id="WP_122628198.1">
    <property type="nucleotide sequence ID" value="NZ_UPPP01000072.1"/>
</dbReference>
<keyword evidence="3" id="KW-1185">Reference proteome</keyword>
<organism evidence="2 3">
    <name type="scientific">Lucifera butyrica</name>
    <dbReference type="NCBI Taxonomy" id="1351585"/>
    <lineage>
        <taxon>Bacteria</taxon>
        <taxon>Bacillati</taxon>
        <taxon>Bacillota</taxon>
        <taxon>Negativicutes</taxon>
        <taxon>Veillonellales</taxon>
        <taxon>Veillonellaceae</taxon>
        <taxon>Lucifera</taxon>
    </lineage>
</organism>
<name>A0A498R6Z2_9FIRM</name>
<accession>A0A498R6Z2</accession>
<feature type="transmembrane region" description="Helical" evidence="1">
    <location>
        <begin position="47"/>
        <end position="71"/>
    </location>
</feature>
<protein>
    <submittedName>
        <fullName evidence="2">Uncharacterized protein</fullName>
    </submittedName>
</protein>
<keyword evidence="1" id="KW-0812">Transmembrane</keyword>
<dbReference type="AlphaFoldDB" id="A0A498R6Z2"/>
<evidence type="ECO:0000256" key="1">
    <source>
        <dbReference type="SAM" id="Phobius"/>
    </source>
</evidence>
<gene>
    <name evidence="2" type="ORF">LUCI_2508</name>
</gene>
<sequence>MVDMYHLSRIVGTLGAGVIAGLFYLFWEKYDNQSKLGWYGLGISCLTVGYVGGIYFAFLSACISCYVIFLAKIARKD</sequence>